<keyword evidence="1" id="KW-0472">Membrane</keyword>
<dbReference type="Proteomes" id="UP000501568">
    <property type="component" value="Chromosome"/>
</dbReference>
<name>A0A6G6Y9I6_9SPHN</name>
<organism evidence="2 3">
    <name type="scientific">Stakelama tenebrarum</name>
    <dbReference type="NCBI Taxonomy" id="2711215"/>
    <lineage>
        <taxon>Bacteria</taxon>
        <taxon>Pseudomonadati</taxon>
        <taxon>Pseudomonadota</taxon>
        <taxon>Alphaproteobacteria</taxon>
        <taxon>Sphingomonadales</taxon>
        <taxon>Sphingomonadaceae</taxon>
        <taxon>Stakelama</taxon>
    </lineage>
</organism>
<keyword evidence="1" id="KW-0812">Transmembrane</keyword>
<keyword evidence="1" id="KW-1133">Transmembrane helix</keyword>
<dbReference type="EMBL" id="CP049109">
    <property type="protein sequence ID" value="QIG81595.1"/>
    <property type="molecule type" value="Genomic_DNA"/>
</dbReference>
<protein>
    <submittedName>
        <fullName evidence="2">Uncharacterized protein</fullName>
    </submittedName>
</protein>
<accession>A0A6G6Y9I6</accession>
<evidence type="ECO:0000313" key="3">
    <source>
        <dbReference type="Proteomes" id="UP000501568"/>
    </source>
</evidence>
<dbReference type="KEGG" id="spzr:G5C33_18585"/>
<gene>
    <name evidence="2" type="ORF">G5C33_18585</name>
</gene>
<evidence type="ECO:0000256" key="1">
    <source>
        <dbReference type="SAM" id="Phobius"/>
    </source>
</evidence>
<keyword evidence="3" id="KW-1185">Reference proteome</keyword>
<dbReference type="AlphaFoldDB" id="A0A6G6Y9I6"/>
<evidence type="ECO:0000313" key="2">
    <source>
        <dbReference type="EMBL" id="QIG81595.1"/>
    </source>
</evidence>
<reference evidence="2 3" key="1">
    <citation type="submission" date="2020-02" db="EMBL/GenBank/DDBJ databases">
        <authorList>
            <person name="Zheng R.K."/>
            <person name="Sun C.M."/>
        </authorList>
    </citation>
    <scope>NUCLEOTIDE SEQUENCE [LARGE SCALE GENOMIC DNA]</scope>
    <source>
        <strain evidence="3">zrk23</strain>
    </source>
</reference>
<feature type="transmembrane region" description="Helical" evidence="1">
    <location>
        <begin position="6"/>
        <end position="23"/>
    </location>
</feature>
<dbReference type="RefSeq" id="WP_165328522.1">
    <property type="nucleotide sequence ID" value="NZ_CP049109.1"/>
</dbReference>
<proteinExistence type="predicted"/>
<sequence>MKIILFVAALFVLIFVGVFVVRYRQRWRLQRHEARRHRAYLRSQRSRFLSRFVRGSRTKRLTYRPEEE</sequence>